<dbReference type="Proteomes" id="UP000095280">
    <property type="component" value="Unplaced"/>
</dbReference>
<accession>A0A1I8FGY4</accession>
<dbReference type="WBParaSite" id="maker-unitig_32671-snap-gene-0.3-mRNA-1">
    <property type="protein sequence ID" value="maker-unitig_32671-snap-gene-0.3-mRNA-1"/>
    <property type="gene ID" value="maker-unitig_32671-snap-gene-0.3"/>
</dbReference>
<keyword evidence="1" id="KW-1185">Reference proteome</keyword>
<name>A0A1I8FGY4_9PLAT</name>
<reference evidence="2" key="1">
    <citation type="submission" date="2016-11" db="UniProtKB">
        <authorList>
            <consortium name="WormBaseParasite"/>
        </authorList>
    </citation>
    <scope>IDENTIFICATION</scope>
</reference>
<organism evidence="1 2">
    <name type="scientific">Macrostomum lignano</name>
    <dbReference type="NCBI Taxonomy" id="282301"/>
    <lineage>
        <taxon>Eukaryota</taxon>
        <taxon>Metazoa</taxon>
        <taxon>Spiralia</taxon>
        <taxon>Lophotrochozoa</taxon>
        <taxon>Platyhelminthes</taxon>
        <taxon>Rhabditophora</taxon>
        <taxon>Macrostomorpha</taxon>
        <taxon>Macrostomida</taxon>
        <taxon>Macrostomidae</taxon>
        <taxon>Macrostomum</taxon>
    </lineage>
</organism>
<dbReference type="AlphaFoldDB" id="A0A1I8FGY4"/>
<evidence type="ECO:0000313" key="2">
    <source>
        <dbReference type="WBParaSite" id="maker-unitig_32671-snap-gene-0.3-mRNA-1"/>
    </source>
</evidence>
<sequence>MVLRGLDVPQAETLLAEAMEASDLGESVWTPDLLRILLHCGLRAQLYSICLLPNPGYAQLSCMHCNCLSLVFGPARRRPLPGALHRCCAGYLSEERRLNLSGSDERIKRIQIDVFQRIDEASSNRVWH</sequence>
<proteinExistence type="predicted"/>
<protein>
    <submittedName>
        <fullName evidence="2">Uncharacterized protein</fullName>
    </submittedName>
</protein>
<evidence type="ECO:0000313" key="1">
    <source>
        <dbReference type="Proteomes" id="UP000095280"/>
    </source>
</evidence>